<feature type="domain" description="NADAR" evidence="3">
    <location>
        <begin position="5"/>
        <end position="132"/>
    </location>
</feature>
<evidence type="ECO:0000313" key="4">
    <source>
        <dbReference type="EMBL" id="EPD32933.1"/>
    </source>
</evidence>
<reference evidence="4 5" key="1">
    <citation type="submission" date="2013-04" db="EMBL/GenBank/DDBJ databases">
        <title>The Genome Sequence of Propionimicrobium lymphophilum ACS-093-V-SCH5.</title>
        <authorList>
            <consortium name="The Broad Institute Genomics Platform"/>
            <person name="Earl A."/>
            <person name="Ward D."/>
            <person name="Feldgarden M."/>
            <person name="Gevers D."/>
            <person name="Saerens B."/>
            <person name="Vaneechoutte M."/>
            <person name="Walker B."/>
            <person name="Young S."/>
            <person name="Zeng Q."/>
            <person name="Gargeya S."/>
            <person name="Fitzgerald M."/>
            <person name="Haas B."/>
            <person name="Abouelleil A."/>
            <person name="Allen A.W."/>
            <person name="Alvarado L."/>
            <person name="Arachchi H.M."/>
            <person name="Berlin A.M."/>
            <person name="Chapman S.B."/>
            <person name="Gainer-Dewar J."/>
            <person name="Goldberg J."/>
            <person name="Griggs A."/>
            <person name="Gujja S."/>
            <person name="Hansen M."/>
            <person name="Howarth C."/>
            <person name="Imamovic A."/>
            <person name="Ireland A."/>
            <person name="Larimer J."/>
            <person name="McCowan C."/>
            <person name="Murphy C."/>
            <person name="Pearson M."/>
            <person name="Poon T.W."/>
            <person name="Priest M."/>
            <person name="Roberts A."/>
            <person name="Saif S."/>
            <person name="Shea T."/>
            <person name="Sisk P."/>
            <person name="Sykes S."/>
            <person name="Wortman J."/>
            <person name="Nusbaum C."/>
            <person name="Birren B."/>
        </authorList>
    </citation>
    <scope>NUCLEOTIDE SEQUENCE [LARGE SCALE GENOMIC DNA]</scope>
    <source>
        <strain evidence="4 5">ACS-093-V-SCH5</strain>
    </source>
</reference>
<dbReference type="InterPro" id="IPR012816">
    <property type="entry name" value="NADAR"/>
</dbReference>
<comment type="catalytic activity">
    <reaction evidence="2">
        <text>2,5-diamino-6-hydroxy-4-(5-phosphoribosylamino)-pyrimidine + H2O = 2,5,6-triamino-4-hydroxypyrimidine + D-ribose 5-phosphate</text>
        <dbReference type="Rhea" id="RHEA:23436"/>
        <dbReference type="ChEBI" id="CHEBI:15377"/>
        <dbReference type="ChEBI" id="CHEBI:58614"/>
        <dbReference type="ChEBI" id="CHEBI:78346"/>
        <dbReference type="ChEBI" id="CHEBI:137796"/>
    </reaction>
</comment>
<sequence length="134" mass="15423">MQFRQQYAFLSNFYTCRIKIGALVFTNAEAAFQAQKNPDYAHHFVNLTGSQAKKLGRKIPIDPHEWNQRRNQVMLNVIRAKFSQNPNLAKRLSQVDAPIAEENTWGDTYWGKCRGKGYNHLGKILEQVKAELAN</sequence>
<dbReference type="Proteomes" id="UP000014417">
    <property type="component" value="Unassembled WGS sequence"/>
</dbReference>
<dbReference type="CDD" id="cd15457">
    <property type="entry name" value="NADAR"/>
    <property type="match status" value="1"/>
</dbReference>
<gene>
    <name evidence="4" type="ORF">HMPREF9306_01241</name>
</gene>
<protein>
    <recommendedName>
        <fullName evidence="3">NADAR domain-containing protein</fullName>
    </recommendedName>
</protein>
<evidence type="ECO:0000256" key="1">
    <source>
        <dbReference type="ARBA" id="ARBA00000022"/>
    </source>
</evidence>
<comment type="catalytic activity">
    <reaction evidence="1">
        <text>5-amino-6-(5-phospho-D-ribosylamino)uracil + H2O = 5,6-diaminouracil + D-ribose 5-phosphate</text>
        <dbReference type="Rhea" id="RHEA:55020"/>
        <dbReference type="ChEBI" id="CHEBI:15377"/>
        <dbReference type="ChEBI" id="CHEBI:46252"/>
        <dbReference type="ChEBI" id="CHEBI:58453"/>
        <dbReference type="ChEBI" id="CHEBI:78346"/>
    </reaction>
</comment>
<dbReference type="SUPFAM" id="SSF143990">
    <property type="entry name" value="YbiA-like"/>
    <property type="match status" value="1"/>
</dbReference>
<comment type="caution">
    <text evidence="4">The sequence shown here is derived from an EMBL/GenBank/DDBJ whole genome shotgun (WGS) entry which is preliminary data.</text>
</comment>
<organism evidence="4 5">
    <name type="scientific">Propionimicrobium lymphophilum ACS-093-V-SCH5</name>
    <dbReference type="NCBI Taxonomy" id="883161"/>
    <lineage>
        <taxon>Bacteria</taxon>
        <taxon>Bacillati</taxon>
        <taxon>Actinomycetota</taxon>
        <taxon>Actinomycetes</taxon>
        <taxon>Propionibacteriales</taxon>
        <taxon>Propionibacteriaceae</taxon>
        <taxon>Propionimicrobium</taxon>
    </lineage>
</organism>
<dbReference type="EMBL" id="AGZR01000006">
    <property type="protein sequence ID" value="EPD32933.1"/>
    <property type="molecule type" value="Genomic_DNA"/>
</dbReference>
<dbReference type="RefSeq" id="WP_016456071.1">
    <property type="nucleotide sequence ID" value="NZ_KE150269.1"/>
</dbReference>
<dbReference type="InterPro" id="IPR037238">
    <property type="entry name" value="YbiA-like_sf"/>
</dbReference>
<dbReference type="STRING" id="883161.HMPREF9306_01241"/>
<evidence type="ECO:0000256" key="2">
    <source>
        <dbReference type="ARBA" id="ARBA00000751"/>
    </source>
</evidence>
<dbReference type="HOGENOM" id="CLU_084247_3_2_11"/>
<dbReference type="OrthoDB" id="643483at2"/>
<evidence type="ECO:0000259" key="3">
    <source>
        <dbReference type="Pfam" id="PF08719"/>
    </source>
</evidence>
<evidence type="ECO:0000313" key="5">
    <source>
        <dbReference type="Proteomes" id="UP000014417"/>
    </source>
</evidence>
<dbReference type="Pfam" id="PF08719">
    <property type="entry name" value="NADAR"/>
    <property type="match status" value="1"/>
</dbReference>
<dbReference type="Gene3D" id="1.10.357.40">
    <property type="entry name" value="YbiA-like"/>
    <property type="match status" value="1"/>
</dbReference>
<proteinExistence type="predicted"/>
<name>S2VZH6_9ACTN</name>
<keyword evidence="5" id="KW-1185">Reference proteome</keyword>
<accession>S2VZH6</accession>
<dbReference type="AlphaFoldDB" id="S2VZH6"/>